<protein>
    <submittedName>
        <fullName evidence="1">Uncharacterized protein</fullName>
    </submittedName>
</protein>
<comment type="caution">
    <text evidence="1">The sequence shown here is derived from an EMBL/GenBank/DDBJ whole genome shotgun (WGS) entry which is preliminary data.</text>
</comment>
<evidence type="ECO:0000313" key="1">
    <source>
        <dbReference type="EMBL" id="CAH4036895.1"/>
    </source>
</evidence>
<dbReference type="EMBL" id="CALOZG010000085">
    <property type="protein sequence ID" value="CAH4036895.1"/>
    <property type="molecule type" value="Genomic_DNA"/>
</dbReference>
<name>A0A9P0XFN0_PIEBR</name>
<accession>A0A9P0XFN0</accession>
<gene>
    <name evidence="1" type="ORF">PIBRA_LOCUS12637</name>
</gene>
<dbReference type="AlphaFoldDB" id="A0A9P0XFN0"/>
<proteinExistence type="predicted"/>
<organism evidence="1 2">
    <name type="scientific">Pieris brassicae</name>
    <name type="common">White butterfly</name>
    <name type="synonym">Large white butterfly</name>
    <dbReference type="NCBI Taxonomy" id="7116"/>
    <lineage>
        <taxon>Eukaryota</taxon>
        <taxon>Metazoa</taxon>
        <taxon>Ecdysozoa</taxon>
        <taxon>Arthropoda</taxon>
        <taxon>Hexapoda</taxon>
        <taxon>Insecta</taxon>
        <taxon>Pterygota</taxon>
        <taxon>Neoptera</taxon>
        <taxon>Endopterygota</taxon>
        <taxon>Lepidoptera</taxon>
        <taxon>Glossata</taxon>
        <taxon>Ditrysia</taxon>
        <taxon>Papilionoidea</taxon>
        <taxon>Pieridae</taxon>
        <taxon>Pierinae</taxon>
        <taxon>Pieris</taxon>
    </lineage>
</organism>
<evidence type="ECO:0000313" key="2">
    <source>
        <dbReference type="Proteomes" id="UP001152562"/>
    </source>
</evidence>
<reference evidence="1" key="1">
    <citation type="submission" date="2022-05" db="EMBL/GenBank/DDBJ databases">
        <authorList>
            <person name="Okamura Y."/>
        </authorList>
    </citation>
    <scope>NUCLEOTIDE SEQUENCE</scope>
</reference>
<dbReference type="Proteomes" id="UP001152562">
    <property type="component" value="Unassembled WGS sequence"/>
</dbReference>
<keyword evidence="2" id="KW-1185">Reference proteome</keyword>
<sequence>MWVRYSEGPSFASSALRSWSCSGTNLHAVVTDPATSSLRRWSSSTYVRSTHWVLELAARNLHRGRKNLPHAILPHALSFGGR</sequence>